<reference evidence="3" key="1">
    <citation type="journal article" date="2019" name="Int. J. Syst. Evol. Microbiol.">
        <title>The Global Catalogue of Microorganisms (GCM) 10K type strain sequencing project: providing services to taxonomists for standard genome sequencing and annotation.</title>
        <authorList>
            <consortium name="The Broad Institute Genomics Platform"/>
            <consortium name="The Broad Institute Genome Sequencing Center for Infectious Disease"/>
            <person name="Wu L."/>
            <person name="Ma J."/>
        </authorList>
    </citation>
    <scope>NUCLEOTIDE SEQUENCE [LARGE SCALE GENOMIC DNA]</scope>
    <source>
        <strain evidence="3">KCTC 3950</strain>
    </source>
</reference>
<dbReference type="SUPFAM" id="SSF56601">
    <property type="entry name" value="beta-lactamase/transpeptidase-like"/>
    <property type="match status" value="1"/>
</dbReference>
<dbReference type="GO" id="GO:0016787">
    <property type="term" value="F:hydrolase activity"/>
    <property type="evidence" value="ECO:0007669"/>
    <property type="project" value="UniProtKB-KW"/>
</dbReference>
<proteinExistence type="predicted"/>
<dbReference type="EC" id="3.-.-.-" evidence="2"/>
<feature type="domain" description="Beta-lactamase-related" evidence="1">
    <location>
        <begin position="36"/>
        <end position="306"/>
    </location>
</feature>
<dbReference type="Pfam" id="PF00144">
    <property type="entry name" value="Beta-lactamase"/>
    <property type="match status" value="1"/>
</dbReference>
<dbReference type="InterPro" id="IPR012338">
    <property type="entry name" value="Beta-lactam/transpept-like"/>
</dbReference>
<dbReference type="Gene3D" id="3.40.710.10">
    <property type="entry name" value="DD-peptidase/beta-lactamase superfamily"/>
    <property type="match status" value="1"/>
</dbReference>
<dbReference type="RefSeq" id="WP_377604040.1">
    <property type="nucleotide sequence ID" value="NZ_JBHUME010000009.1"/>
</dbReference>
<comment type="caution">
    <text evidence="2">The sequence shown here is derived from an EMBL/GenBank/DDBJ whole genome shotgun (WGS) entry which is preliminary data.</text>
</comment>
<gene>
    <name evidence="2" type="ORF">ACFSUF_15555</name>
</gene>
<evidence type="ECO:0000313" key="2">
    <source>
        <dbReference type="EMBL" id="MFD2613832.1"/>
    </source>
</evidence>
<evidence type="ECO:0000259" key="1">
    <source>
        <dbReference type="Pfam" id="PF00144"/>
    </source>
</evidence>
<accession>A0ABW5PEP3</accession>
<organism evidence="2 3">
    <name type="scientific">Paenibacillus gansuensis</name>
    <dbReference type="NCBI Taxonomy" id="306542"/>
    <lineage>
        <taxon>Bacteria</taxon>
        <taxon>Bacillati</taxon>
        <taxon>Bacillota</taxon>
        <taxon>Bacilli</taxon>
        <taxon>Bacillales</taxon>
        <taxon>Paenibacillaceae</taxon>
        <taxon>Paenibacillus</taxon>
    </lineage>
</organism>
<dbReference type="Proteomes" id="UP001597541">
    <property type="component" value="Unassembled WGS sequence"/>
</dbReference>
<dbReference type="InterPro" id="IPR050789">
    <property type="entry name" value="Diverse_Enzym_Activities"/>
</dbReference>
<dbReference type="EMBL" id="JBHUME010000009">
    <property type="protein sequence ID" value="MFD2613832.1"/>
    <property type="molecule type" value="Genomic_DNA"/>
</dbReference>
<keyword evidence="2" id="KW-0378">Hydrolase</keyword>
<evidence type="ECO:0000313" key="3">
    <source>
        <dbReference type="Proteomes" id="UP001597541"/>
    </source>
</evidence>
<name>A0ABW5PEP3_9BACL</name>
<dbReference type="PANTHER" id="PTHR43283">
    <property type="entry name" value="BETA-LACTAMASE-RELATED"/>
    <property type="match status" value="1"/>
</dbReference>
<keyword evidence="3" id="KW-1185">Reference proteome</keyword>
<dbReference type="InterPro" id="IPR001466">
    <property type="entry name" value="Beta-lactam-related"/>
</dbReference>
<sequence length="325" mass="36613">MENMWDRAEPEEAGICPELLAEAEDYIAAQHKQLYSFLLVRGGKLAHERYYQGRTADDLMELRSATKSFVTTLIGIALEDGLLDSLDREVYGFFPEELPPSPSPLAEETTVRHLLTMTSGLYWQTGKRLGERWIHRMHRSPDWVRFILRLPVEPGLRGAFLYRSPDSHLLSAMLTRISGRPALDYAQEKLFAPLGIAGAQWSADPQGHTAGHIGLRLRAQDMARFGQMILREGEWQGRRLVPAGWIREASRPHSEGLPAYGRYGYQWWCGPVGGQESFCALGHGGQLISIFPELDLVAVFTGNPNAGHYRHPRGILERFVLPGLR</sequence>
<protein>
    <submittedName>
        <fullName evidence="2">Serine hydrolase domain-containing protein</fullName>
        <ecNumber evidence="2">3.-.-.-</ecNumber>
    </submittedName>
</protein>
<dbReference type="PANTHER" id="PTHR43283:SF7">
    <property type="entry name" value="BETA-LACTAMASE-RELATED DOMAIN-CONTAINING PROTEIN"/>
    <property type="match status" value="1"/>
</dbReference>